<sequence length="135" mass="13898">MGKKSSLPLIYLIGMALVAIGFFCPMFKGLFGSSANGFDFISNAKEGGFVAIGSILIIAGAIAGIVACFVPQLKGLKLIFALCVLAGAIILIIGFLTNGGIYKAIGKQLLKRAMFGFYMVVVGIVLGVCGAVTGK</sequence>
<keyword evidence="1" id="KW-0812">Transmembrane</keyword>
<dbReference type="Proteomes" id="UP000182737">
    <property type="component" value="Unassembled WGS sequence"/>
</dbReference>
<keyword evidence="1" id="KW-0472">Membrane</keyword>
<name>A0A1I3I4E5_9SPIR</name>
<gene>
    <name evidence="2" type="ORF">SAMN04487775_101317</name>
</gene>
<keyword evidence="3" id="KW-1185">Reference proteome</keyword>
<feature type="transmembrane region" description="Helical" evidence="1">
    <location>
        <begin position="113"/>
        <end position="133"/>
    </location>
</feature>
<accession>A0A1I3I4E5</accession>
<feature type="transmembrane region" description="Helical" evidence="1">
    <location>
        <begin position="48"/>
        <end position="72"/>
    </location>
</feature>
<evidence type="ECO:0000313" key="2">
    <source>
        <dbReference type="EMBL" id="SFI42854.1"/>
    </source>
</evidence>
<dbReference type="OrthoDB" id="360974at2"/>
<protein>
    <submittedName>
        <fullName evidence="2">Uncharacterized protein</fullName>
    </submittedName>
</protein>
<dbReference type="AlphaFoldDB" id="A0A1I3I4E5"/>
<feature type="transmembrane region" description="Helical" evidence="1">
    <location>
        <begin position="6"/>
        <end position="27"/>
    </location>
</feature>
<feature type="transmembrane region" description="Helical" evidence="1">
    <location>
        <begin position="78"/>
        <end position="101"/>
    </location>
</feature>
<evidence type="ECO:0000256" key="1">
    <source>
        <dbReference type="SAM" id="Phobius"/>
    </source>
</evidence>
<dbReference type="RefSeq" id="WP_074929904.1">
    <property type="nucleotide sequence ID" value="NZ_FORI01000001.1"/>
</dbReference>
<dbReference type="EMBL" id="FORI01000001">
    <property type="protein sequence ID" value="SFI42854.1"/>
    <property type="molecule type" value="Genomic_DNA"/>
</dbReference>
<evidence type="ECO:0000313" key="3">
    <source>
        <dbReference type="Proteomes" id="UP000182737"/>
    </source>
</evidence>
<proteinExistence type="predicted"/>
<reference evidence="3" key="1">
    <citation type="submission" date="2016-10" db="EMBL/GenBank/DDBJ databases">
        <authorList>
            <person name="Varghese N."/>
            <person name="Submissions S."/>
        </authorList>
    </citation>
    <scope>NUCLEOTIDE SEQUENCE [LARGE SCALE GENOMIC DNA]</scope>
    <source>
        <strain evidence="3">XBD1002</strain>
    </source>
</reference>
<keyword evidence="1" id="KW-1133">Transmembrane helix</keyword>
<organism evidence="2 3">
    <name type="scientific">Treponema bryantii</name>
    <dbReference type="NCBI Taxonomy" id="163"/>
    <lineage>
        <taxon>Bacteria</taxon>
        <taxon>Pseudomonadati</taxon>
        <taxon>Spirochaetota</taxon>
        <taxon>Spirochaetia</taxon>
        <taxon>Spirochaetales</taxon>
        <taxon>Treponemataceae</taxon>
        <taxon>Treponema</taxon>
    </lineage>
</organism>